<evidence type="ECO:0000313" key="8">
    <source>
        <dbReference type="Proteomes" id="UP000386281"/>
    </source>
</evidence>
<keyword evidence="1" id="KW-0812">Transmembrane</keyword>
<keyword evidence="1" id="KW-1133">Transmembrane helix</keyword>
<dbReference type="EMBL" id="NCWY01000016">
    <property type="protein sequence ID" value="PAK93581.1"/>
    <property type="molecule type" value="Genomic_DNA"/>
</dbReference>
<evidence type="ECO:0000313" key="4">
    <source>
        <dbReference type="EMBL" id="QPS32180.1"/>
    </source>
</evidence>
<dbReference type="Proteomes" id="UP000076612">
    <property type="component" value="Unassembled WGS sequence"/>
</dbReference>
<name>A0A165EDC6_9MICO</name>
<evidence type="ECO:0000313" key="3">
    <source>
        <dbReference type="EMBL" id="PAK93581.1"/>
    </source>
</evidence>
<evidence type="ECO:0000313" key="2">
    <source>
        <dbReference type="EMBL" id="KZE22600.1"/>
    </source>
</evidence>
<proteinExistence type="predicted"/>
<evidence type="ECO:0000313" key="6">
    <source>
        <dbReference type="Proteomes" id="UP000076612"/>
    </source>
</evidence>
<accession>A0A165EDC6</accession>
<dbReference type="RefSeq" id="WP_009379229.1">
    <property type="nucleotide sequence ID" value="NZ_CAACXN010000005.1"/>
</dbReference>
<evidence type="ECO:0000256" key="1">
    <source>
        <dbReference type="SAM" id="Phobius"/>
    </source>
</evidence>
<dbReference type="GeneID" id="99772142"/>
<dbReference type="EMBL" id="CAACXN010000005">
    <property type="protein sequence ID" value="VEW10251.1"/>
    <property type="molecule type" value="Genomic_DNA"/>
</dbReference>
<reference evidence="2" key="2">
    <citation type="submission" date="2016-01" db="EMBL/GenBank/DDBJ databases">
        <authorList>
            <person name="Hong K.W."/>
        </authorList>
    </citation>
    <scope>NUCLEOTIDE SEQUENCE</scope>
    <source>
        <strain evidence="2">M40</strain>
    </source>
</reference>
<evidence type="ECO:0000313" key="5">
    <source>
        <dbReference type="EMBL" id="VEW10251.1"/>
    </source>
</evidence>
<keyword evidence="1" id="KW-0472">Membrane</keyword>
<evidence type="ECO:0000313" key="7">
    <source>
        <dbReference type="Proteomes" id="UP000216867"/>
    </source>
</evidence>
<protein>
    <submittedName>
        <fullName evidence="3">Uncharacterized protein</fullName>
    </submittedName>
</protein>
<dbReference type="AlphaFoldDB" id="A0A165EDC6"/>
<dbReference type="Proteomes" id="UP000594979">
    <property type="component" value="Chromosome"/>
</dbReference>
<feature type="transmembrane region" description="Helical" evidence="1">
    <location>
        <begin position="48"/>
        <end position="68"/>
    </location>
</feature>
<dbReference type="KEGG" id="bcau:I6G59_08985"/>
<dbReference type="Proteomes" id="UP000216867">
    <property type="component" value="Unassembled WGS sequence"/>
</dbReference>
<organism evidence="3 7">
    <name type="scientific">Brevibacterium casei</name>
    <dbReference type="NCBI Taxonomy" id="33889"/>
    <lineage>
        <taxon>Bacteria</taxon>
        <taxon>Bacillati</taxon>
        <taxon>Actinomycetota</taxon>
        <taxon>Actinomycetes</taxon>
        <taxon>Micrococcales</taxon>
        <taxon>Brevibacteriaceae</taxon>
        <taxon>Brevibacterium</taxon>
    </lineage>
</organism>
<evidence type="ECO:0000313" key="9">
    <source>
        <dbReference type="Proteomes" id="UP000594979"/>
    </source>
</evidence>
<reference evidence="6" key="1">
    <citation type="submission" date="2016-01" db="EMBL/GenBank/DDBJ databases">
        <title>Draft genome of Chromobacterium sp. F49.</title>
        <authorList>
            <person name="Hong K.W."/>
        </authorList>
    </citation>
    <scope>NUCLEOTIDE SEQUENCE [LARGE SCALE GENOMIC DNA]</scope>
    <source>
        <strain evidence="6">M40</strain>
    </source>
</reference>
<sequence length="81" mass="8519">MDDEKHTQTLRTYHQARTTAAIAGGIATFLAFAIFQIVGAGILDTAAWMFALGAMTFSGVFVASYLGYAAAGKRTRVDAAA</sequence>
<reference evidence="5 8" key="4">
    <citation type="submission" date="2019-02" db="EMBL/GenBank/DDBJ databases">
        <authorList>
            <consortium name="Pathogen Informatics"/>
        </authorList>
    </citation>
    <scope>NUCLEOTIDE SEQUENCE [LARGE SCALE GENOMIC DNA]</scope>
    <source>
        <strain evidence="5 8">3012STDY7078520</strain>
    </source>
</reference>
<dbReference type="EMBL" id="LQQR01000007">
    <property type="protein sequence ID" value="KZE22600.1"/>
    <property type="molecule type" value="Genomic_DNA"/>
</dbReference>
<gene>
    <name evidence="2" type="ORF">AVW13_06630</name>
    <name evidence="3" type="ORF">B8X04_14920</name>
    <name evidence="4" type="ORF">I6G59_08985</name>
    <name evidence="5" type="ORF">NCTC12391_00062</name>
</gene>
<dbReference type="Proteomes" id="UP000386281">
    <property type="component" value="Unassembled WGS sequence"/>
</dbReference>
<dbReference type="EMBL" id="CP065682">
    <property type="protein sequence ID" value="QPS32180.1"/>
    <property type="molecule type" value="Genomic_DNA"/>
</dbReference>
<reference evidence="3 7" key="3">
    <citation type="submission" date="2017-04" db="EMBL/GenBank/DDBJ databases">
        <title>Kefir bacterial isolates.</title>
        <authorList>
            <person name="Kim Y."/>
            <person name="Blasche S."/>
            <person name="Patil K.R."/>
        </authorList>
    </citation>
    <scope>NUCLEOTIDE SEQUENCE [LARGE SCALE GENOMIC DNA]</scope>
    <source>
        <strain evidence="3 7">OG2</strain>
    </source>
</reference>
<reference evidence="4 9" key="5">
    <citation type="submission" date="2020-12" db="EMBL/GenBank/DDBJ databases">
        <title>FDA dAtabase for Regulatory Grade micrObial Sequences (FDA-ARGOS): Supporting development and validation of Infectious Disease Dx tests.</title>
        <authorList>
            <person name="Sproer C."/>
            <person name="Gronow S."/>
            <person name="Severitt S."/>
            <person name="Schroder I."/>
            <person name="Tallon L."/>
            <person name="Sadzewicz L."/>
            <person name="Zhao X."/>
            <person name="Boylan J."/>
            <person name="Ott S."/>
            <person name="Bowen H."/>
            <person name="Vavikolanu K."/>
            <person name="Mehta A."/>
            <person name="Aluvathingal J."/>
            <person name="Nadendla S."/>
            <person name="Lowell S."/>
            <person name="Myers T."/>
            <person name="Yan Y."/>
            <person name="Sichtig H."/>
        </authorList>
    </citation>
    <scope>NUCLEOTIDE SEQUENCE [LARGE SCALE GENOMIC DNA]</scope>
    <source>
        <strain evidence="4 9">FDAARGOS_902</strain>
    </source>
</reference>
<feature type="transmembrane region" description="Helical" evidence="1">
    <location>
        <begin position="20"/>
        <end position="42"/>
    </location>
</feature>